<dbReference type="Pfam" id="PF08031">
    <property type="entry name" value="BBE"/>
    <property type="match status" value="1"/>
</dbReference>
<evidence type="ECO:0000313" key="6">
    <source>
        <dbReference type="Proteomes" id="UP000566819"/>
    </source>
</evidence>
<dbReference type="InterPro" id="IPR016166">
    <property type="entry name" value="FAD-bd_PCMH"/>
</dbReference>
<sequence>MLSSNTFWLLVAPALVSALPNAAVTSCLSSSNVPQVLTTDSKYSLVVKPFNLRLPFTPVAIAMPSTTAQVQAAVACGASLNVTVTPRSGGHSYASHGLGGENGHLMVDMKLFKNVTVDSATGIATVGVGGRLGNIAQSVYSQGQRAFSHGTCPGVGVGGHVVGGGYGYSSHTKGLALDNLVQATIVLANSSIVNASLTENPDLFWATMLTSHPNSHPWRRRSYGIITQYKFQTYAAPTSNVVFQYNLGSDGGSMKTAHAAFQDYANSTAMPAEMNARIFISPGGVQLEGVYIGSQSAFQSAIQPLLNKVGNPSGQVSTKGYIDALSNYAYMSLTTPLDYDIFSKSLMTVWLTDEALTNFWSYYQNTARSTNRDWYLIIDAHGGPTSAISKVAPNATSYAHRNALLKYEFYDRVNSGSYPSNGFGFLNGWVAAITDTMKTTTFGMYINYADPSLSATQAQNAYWLNHLSTLATIKKEVDPKNLFSNPQAIGLNEVVVRGRTRSLDIVSEEASSPYFTDNAAAVARRYRSIQSLKFSLETKEKHGRTGTRGLPITQSSHKATRHLIPRAEKLPRPSALDMKQGNTKPMQGYKKLQMSANVAKSEGYNYIWIDTCCIDKSSSTELSEAINSMFQWYKDSAICYAFLSDVDKNDGTKISQSRWFTRGWTLKELKAPGEIIFFASDWEPLGSKSDFRVQRIIEKRTRIPKSILQREHLTTVAAARRMSWAATRVTTRPEDIAYCLVGIFDGNMPLLYGEGKVKAFTRLQEEFLRISDDESIFAWQTTEVEAKNKPHWGILATDLVFFEQMSGTMRHTGIRIEPSLAPFHLDESQTIYLGFLNSTRLISNLPTLYAIILQRVSDIEEEFTRVSPDLLVEMSGGNLWNIPLKSLIQSFRDRYDRMGYKRKRRRRGPEPCAGLNISEPDPRVIFVRSNLQEANTMRGVLIHCTQNNLKADSARSPQAHVIKSFGSRFRNISFKGETKGRLISEELNSIHRVKFASFSPSSILDEFGASNLQHMHRKALCWLKINIVQSGLWPDPYSFIATEPDDNEDAIRVLLSRFGTGGGN</sequence>
<dbReference type="SUPFAM" id="SSF56176">
    <property type="entry name" value="FAD-binding/transporter-associated domain-like"/>
    <property type="match status" value="1"/>
</dbReference>
<evidence type="ECO:0000256" key="3">
    <source>
        <dbReference type="SAM" id="SignalP"/>
    </source>
</evidence>
<evidence type="ECO:0000259" key="4">
    <source>
        <dbReference type="PROSITE" id="PS51387"/>
    </source>
</evidence>
<organism evidence="5 6">
    <name type="scientific">Cudoniella acicularis</name>
    <dbReference type="NCBI Taxonomy" id="354080"/>
    <lineage>
        <taxon>Eukaryota</taxon>
        <taxon>Fungi</taxon>
        <taxon>Dikarya</taxon>
        <taxon>Ascomycota</taxon>
        <taxon>Pezizomycotina</taxon>
        <taxon>Leotiomycetes</taxon>
        <taxon>Helotiales</taxon>
        <taxon>Tricladiaceae</taxon>
        <taxon>Cudoniella</taxon>
    </lineage>
</organism>
<dbReference type="Gene3D" id="3.40.462.20">
    <property type="match status" value="1"/>
</dbReference>
<dbReference type="PANTHER" id="PTHR10622">
    <property type="entry name" value="HET DOMAIN-CONTAINING PROTEIN"/>
    <property type="match status" value="1"/>
</dbReference>
<keyword evidence="3" id="KW-0732">Signal</keyword>
<dbReference type="InterPro" id="IPR010730">
    <property type="entry name" value="HET"/>
</dbReference>
<dbReference type="Pfam" id="PF01565">
    <property type="entry name" value="FAD_binding_4"/>
    <property type="match status" value="1"/>
</dbReference>
<dbReference type="EMBL" id="JAAMPI010000108">
    <property type="protein sequence ID" value="KAF4635639.1"/>
    <property type="molecule type" value="Genomic_DNA"/>
</dbReference>
<evidence type="ECO:0000256" key="2">
    <source>
        <dbReference type="SAM" id="MobiDB-lite"/>
    </source>
</evidence>
<dbReference type="InterPro" id="IPR012951">
    <property type="entry name" value="BBE"/>
</dbReference>
<evidence type="ECO:0000313" key="5">
    <source>
        <dbReference type="EMBL" id="KAF4635639.1"/>
    </source>
</evidence>
<dbReference type="InterPro" id="IPR006094">
    <property type="entry name" value="Oxid_FAD_bind_N"/>
</dbReference>
<dbReference type="GO" id="GO:0016491">
    <property type="term" value="F:oxidoreductase activity"/>
    <property type="evidence" value="ECO:0007669"/>
    <property type="project" value="InterPro"/>
</dbReference>
<dbReference type="Proteomes" id="UP000566819">
    <property type="component" value="Unassembled WGS sequence"/>
</dbReference>
<reference evidence="5 6" key="1">
    <citation type="submission" date="2020-03" db="EMBL/GenBank/DDBJ databases">
        <title>Draft Genome Sequence of Cudoniella acicularis.</title>
        <authorList>
            <person name="Buettner E."/>
            <person name="Kellner H."/>
        </authorList>
    </citation>
    <scope>NUCLEOTIDE SEQUENCE [LARGE SCALE GENOMIC DNA]</scope>
    <source>
        <strain evidence="5 6">DSM 108380</strain>
    </source>
</reference>
<dbReference type="OrthoDB" id="407275at2759"/>
<dbReference type="PANTHER" id="PTHR10622:SF10">
    <property type="entry name" value="HET DOMAIN-CONTAINING PROTEIN"/>
    <property type="match status" value="1"/>
</dbReference>
<feature type="domain" description="FAD-binding PCMH-type" evidence="4">
    <location>
        <begin position="54"/>
        <end position="236"/>
    </location>
</feature>
<gene>
    <name evidence="5" type="ORF">G7Y89_g2458</name>
</gene>
<feature type="chain" id="PRO_5034914686" description="FAD-binding PCMH-type domain-containing protein" evidence="3">
    <location>
        <begin position="19"/>
        <end position="1064"/>
    </location>
</feature>
<dbReference type="GO" id="GO:0071949">
    <property type="term" value="F:FAD binding"/>
    <property type="evidence" value="ECO:0007669"/>
    <property type="project" value="InterPro"/>
</dbReference>
<dbReference type="AlphaFoldDB" id="A0A8H4W9C2"/>
<dbReference type="PROSITE" id="PS51387">
    <property type="entry name" value="FAD_PCMH"/>
    <property type="match status" value="1"/>
</dbReference>
<comment type="similarity">
    <text evidence="1">Belongs to the oxygen-dependent FAD-linked oxidoreductase family.</text>
</comment>
<feature type="region of interest" description="Disordered" evidence="2">
    <location>
        <begin position="538"/>
        <end position="558"/>
    </location>
</feature>
<dbReference type="InterPro" id="IPR016169">
    <property type="entry name" value="FAD-bd_PCMH_sub2"/>
</dbReference>
<feature type="signal peptide" evidence="3">
    <location>
        <begin position="1"/>
        <end position="18"/>
    </location>
</feature>
<dbReference type="InterPro" id="IPR036318">
    <property type="entry name" value="FAD-bd_PCMH-like_sf"/>
</dbReference>
<accession>A0A8H4W9C2</accession>
<proteinExistence type="inferred from homology"/>
<comment type="caution">
    <text evidence="5">The sequence shown here is derived from an EMBL/GenBank/DDBJ whole genome shotgun (WGS) entry which is preliminary data.</text>
</comment>
<evidence type="ECO:0000256" key="1">
    <source>
        <dbReference type="ARBA" id="ARBA00005466"/>
    </source>
</evidence>
<protein>
    <recommendedName>
        <fullName evidence="4">FAD-binding PCMH-type domain-containing protein</fullName>
    </recommendedName>
</protein>
<name>A0A8H4W9C2_9HELO</name>
<keyword evidence="6" id="KW-1185">Reference proteome</keyword>
<dbReference type="Pfam" id="PF06985">
    <property type="entry name" value="HET"/>
    <property type="match status" value="1"/>
</dbReference>
<dbReference type="Gene3D" id="3.30.465.10">
    <property type="match status" value="1"/>
</dbReference>